<proteinExistence type="predicted"/>
<dbReference type="AlphaFoldDB" id="D5V199"/>
<reference evidence="1 2" key="1">
    <citation type="journal article" date="2010" name="Stand. Genomic Sci.">
        <title>Complete genome sequence of Arcobacter nitrofigilis type strain (CI).</title>
        <authorList>
            <person name="Pati A."/>
            <person name="Gronow S."/>
            <person name="Lapidus A."/>
            <person name="Copeland A."/>
            <person name="Glavina Del Rio T."/>
            <person name="Nolan M."/>
            <person name="Lucas S."/>
            <person name="Tice H."/>
            <person name="Cheng J.F."/>
            <person name="Han C."/>
            <person name="Chertkov O."/>
            <person name="Bruce D."/>
            <person name="Tapia R."/>
            <person name="Goodwin L."/>
            <person name="Pitluck S."/>
            <person name="Liolios K."/>
            <person name="Ivanova N."/>
            <person name="Mavromatis K."/>
            <person name="Chen A."/>
            <person name="Palaniappan K."/>
            <person name="Land M."/>
            <person name="Hauser L."/>
            <person name="Chang Y.J."/>
            <person name="Jeffries C.D."/>
            <person name="Detter J.C."/>
            <person name="Rohde M."/>
            <person name="Goker M."/>
            <person name="Bristow J."/>
            <person name="Eisen J.A."/>
            <person name="Markowitz V."/>
            <person name="Hugenholtz P."/>
            <person name="Klenk H.P."/>
            <person name="Kyrpides N.C."/>
        </authorList>
    </citation>
    <scope>NUCLEOTIDE SEQUENCE [LARGE SCALE GENOMIC DNA]</scope>
    <source>
        <strain evidence="2">ATCC 33309 / DSM 7299 / CCUG 15893 / LMG 7604 / NCTC 12251 / CI</strain>
    </source>
</reference>
<dbReference type="STRING" id="572480.Arnit_2410"/>
<keyword evidence="2" id="KW-1185">Reference proteome</keyword>
<dbReference type="Proteomes" id="UP000000939">
    <property type="component" value="Chromosome"/>
</dbReference>
<dbReference type="OrthoDB" id="9838556at2"/>
<dbReference type="RefSeq" id="WP_013136206.1">
    <property type="nucleotide sequence ID" value="NC_014166.1"/>
</dbReference>
<organism evidence="1 2">
    <name type="scientific">Arcobacter nitrofigilis (strain ATCC 33309 / DSM 7299 / CCUG 15893 / LMG 7604 / NCTC 12251 / CI)</name>
    <name type="common">Campylobacter nitrofigilis</name>
    <dbReference type="NCBI Taxonomy" id="572480"/>
    <lineage>
        <taxon>Bacteria</taxon>
        <taxon>Pseudomonadati</taxon>
        <taxon>Campylobacterota</taxon>
        <taxon>Epsilonproteobacteria</taxon>
        <taxon>Campylobacterales</taxon>
        <taxon>Arcobacteraceae</taxon>
        <taxon>Arcobacter</taxon>
    </lineage>
</organism>
<gene>
    <name evidence="1" type="ordered locus">Arnit_2410</name>
</gene>
<dbReference type="HOGENOM" id="CLU_2204591_0_0_7"/>
<evidence type="ECO:0000313" key="1">
    <source>
        <dbReference type="EMBL" id="ADG94061.1"/>
    </source>
</evidence>
<name>D5V199_ARCNC</name>
<evidence type="ECO:0000313" key="2">
    <source>
        <dbReference type="Proteomes" id="UP000000939"/>
    </source>
</evidence>
<sequence length="107" mass="12861">MLNLEQIKKIKFSYFDSNGYVYPFEMIEDSIEFKNNELKCYMYCKVTNLSANGEVYLYLKIQENELFFRTNYFANSTEYTKLIKNGNNLSYKVDFAKDYLELNLEQN</sequence>
<dbReference type="EMBL" id="CP001999">
    <property type="protein sequence ID" value="ADG94061.1"/>
    <property type="molecule type" value="Genomic_DNA"/>
</dbReference>
<protein>
    <submittedName>
        <fullName evidence="1">Uncharacterized protein</fullName>
    </submittedName>
</protein>
<accession>D5V199</accession>
<dbReference type="KEGG" id="ant:Arnit_2410"/>